<protein>
    <submittedName>
        <fullName evidence="8">Cardiolipin synthase</fullName>
    </submittedName>
</protein>
<dbReference type="Gene3D" id="3.30.870.10">
    <property type="entry name" value="Endonuclease Chain A"/>
    <property type="match status" value="2"/>
</dbReference>
<comment type="caution">
    <text evidence="8">The sequence shown here is derived from an EMBL/GenBank/DDBJ whole genome shotgun (WGS) entry which is preliminary data.</text>
</comment>
<accession>A0A3N1NN18</accession>
<dbReference type="GO" id="GO:0032049">
    <property type="term" value="P:cardiolipin biosynthetic process"/>
    <property type="evidence" value="ECO:0007669"/>
    <property type="project" value="UniProtKB-ARBA"/>
</dbReference>
<evidence type="ECO:0000256" key="1">
    <source>
        <dbReference type="ARBA" id="ARBA00004651"/>
    </source>
</evidence>
<dbReference type="Proteomes" id="UP000273643">
    <property type="component" value="Unassembled WGS sequence"/>
</dbReference>
<dbReference type="AlphaFoldDB" id="A0A3N1NN18"/>
<feature type="transmembrane region" description="Helical" evidence="6">
    <location>
        <begin position="31"/>
        <end position="52"/>
    </location>
</feature>
<dbReference type="Pfam" id="PF13396">
    <property type="entry name" value="PLDc_N"/>
    <property type="match status" value="1"/>
</dbReference>
<dbReference type="RefSeq" id="WP_123638156.1">
    <property type="nucleotide sequence ID" value="NZ_RJUK01000001.1"/>
</dbReference>
<evidence type="ECO:0000256" key="6">
    <source>
        <dbReference type="SAM" id="Phobius"/>
    </source>
</evidence>
<keyword evidence="2" id="KW-1003">Cell membrane</keyword>
<dbReference type="InterPro" id="IPR001736">
    <property type="entry name" value="PLipase_D/transphosphatidylase"/>
</dbReference>
<feature type="domain" description="PLD phosphodiesterase" evidence="7">
    <location>
        <begin position="388"/>
        <end position="415"/>
    </location>
</feature>
<dbReference type="PANTHER" id="PTHR21248:SF22">
    <property type="entry name" value="PHOSPHOLIPASE D"/>
    <property type="match status" value="1"/>
</dbReference>
<dbReference type="OrthoDB" id="9762009at2"/>
<dbReference type="GO" id="GO:0005886">
    <property type="term" value="C:plasma membrane"/>
    <property type="evidence" value="ECO:0007669"/>
    <property type="project" value="UniProtKB-SubCell"/>
</dbReference>
<dbReference type="GO" id="GO:0008808">
    <property type="term" value="F:cardiolipin synthase activity"/>
    <property type="evidence" value="ECO:0007669"/>
    <property type="project" value="TreeGrafter"/>
</dbReference>
<keyword evidence="5 6" id="KW-0472">Membrane</keyword>
<evidence type="ECO:0000313" key="9">
    <source>
        <dbReference type="Proteomes" id="UP000273643"/>
    </source>
</evidence>
<dbReference type="InterPro" id="IPR025202">
    <property type="entry name" value="PLD-like_dom"/>
</dbReference>
<keyword evidence="9" id="KW-1185">Reference proteome</keyword>
<dbReference type="SMART" id="SM00155">
    <property type="entry name" value="PLDc"/>
    <property type="match status" value="2"/>
</dbReference>
<evidence type="ECO:0000256" key="3">
    <source>
        <dbReference type="ARBA" id="ARBA00022692"/>
    </source>
</evidence>
<feature type="domain" description="PLD phosphodiesterase" evidence="7">
    <location>
        <begin position="213"/>
        <end position="240"/>
    </location>
</feature>
<sequence>MLYWIIALFHLVVMPIAAVHALIYKRDHRAALGWIGVILLFPVAGPLLYFLFGINRLRTKAQVFTGHHLPVMFFGYDRTSPPLLLNPDPLIDTLPNPDLARVGSRATGQPLLPGNQANILINGEAFFPELLRSIEEARHWILLSTYLFGHRGEAREVIDSLIRAKARGVAVYVLADGVGTSYSWRIAIRALRRADVSVALFTPPSLLPPSLDINLRNHRKIAVVDQQVGFFGGINIDDRHMVANPDNRHPTEDVHFRVNGPLVAELTHLFCHDWDLVTGRKPALTELPCPTAGRSVCRLIDDGPHDNLNHLSMTLIGVFTAARERIRIMVPYFLPNHEMVAALQAAVLRGVKVEVILPERSNLRFVDWATRNMLWELLLWDMDVFYKAAPFAHSKLILVDDAYAMTGSANLDARSLRLNFELGVEWFDADLTRQLHAHLDEATARSRRITLAELDQRPLWQRLRDAFFWLFSSYL</sequence>
<evidence type="ECO:0000256" key="4">
    <source>
        <dbReference type="ARBA" id="ARBA00022989"/>
    </source>
</evidence>
<evidence type="ECO:0000256" key="5">
    <source>
        <dbReference type="ARBA" id="ARBA00023136"/>
    </source>
</evidence>
<proteinExistence type="predicted"/>
<keyword evidence="4 6" id="KW-1133">Transmembrane helix</keyword>
<organism evidence="8 9">
    <name type="scientific">Marinimicrobium koreense</name>
    <dbReference type="NCBI Taxonomy" id="306545"/>
    <lineage>
        <taxon>Bacteria</taxon>
        <taxon>Pseudomonadati</taxon>
        <taxon>Pseudomonadota</taxon>
        <taxon>Gammaproteobacteria</taxon>
        <taxon>Cellvibrionales</taxon>
        <taxon>Cellvibrionaceae</taxon>
        <taxon>Marinimicrobium</taxon>
    </lineage>
</organism>
<dbReference type="SUPFAM" id="SSF56024">
    <property type="entry name" value="Phospholipase D/nuclease"/>
    <property type="match status" value="2"/>
</dbReference>
<evidence type="ECO:0000313" key="8">
    <source>
        <dbReference type="EMBL" id="ROQ21114.1"/>
    </source>
</evidence>
<keyword evidence="3 6" id="KW-0812">Transmembrane</keyword>
<evidence type="ECO:0000256" key="2">
    <source>
        <dbReference type="ARBA" id="ARBA00022475"/>
    </source>
</evidence>
<dbReference type="EMBL" id="RJUK01000001">
    <property type="protein sequence ID" value="ROQ21114.1"/>
    <property type="molecule type" value="Genomic_DNA"/>
</dbReference>
<gene>
    <name evidence="8" type="ORF">EDC38_1736</name>
</gene>
<comment type="subcellular location">
    <subcellularLocation>
        <location evidence="1">Cell membrane</location>
        <topology evidence="1">Multi-pass membrane protein</topology>
    </subcellularLocation>
</comment>
<reference evidence="8 9" key="1">
    <citation type="submission" date="2018-11" db="EMBL/GenBank/DDBJ databases">
        <title>Genomic Encyclopedia of Type Strains, Phase IV (KMG-IV): sequencing the most valuable type-strain genomes for metagenomic binning, comparative biology and taxonomic classification.</title>
        <authorList>
            <person name="Goeker M."/>
        </authorList>
    </citation>
    <scope>NUCLEOTIDE SEQUENCE [LARGE SCALE GENOMIC DNA]</scope>
    <source>
        <strain evidence="8 9">DSM 16974</strain>
    </source>
</reference>
<dbReference type="CDD" id="cd09163">
    <property type="entry name" value="PLDc_CLS_unchar2_2"/>
    <property type="match status" value="1"/>
</dbReference>
<evidence type="ECO:0000259" key="7">
    <source>
        <dbReference type="PROSITE" id="PS50035"/>
    </source>
</evidence>
<dbReference type="Pfam" id="PF13091">
    <property type="entry name" value="PLDc_2"/>
    <property type="match status" value="2"/>
</dbReference>
<name>A0A3N1NN18_9GAMM</name>
<dbReference type="PROSITE" id="PS50035">
    <property type="entry name" value="PLD"/>
    <property type="match status" value="2"/>
</dbReference>
<dbReference type="PANTHER" id="PTHR21248">
    <property type="entry name" value="CARDIOLIPIN SYNTHASE"/>
    <property type="match status" value="1"/>
</dbReference>
<dbReference type="InterPro" id="IPR027379">
    <property type="entry name" value="CLS_N"/>
</dbReference>